<reference evidence="1 2" key="1">
    <citation type="submission" date="2024-04" db="EMBL/GenBank/DDBJ databases">
        <authorList>
            <person name="Fracassetti M."/>
        </authorList>
    </citation>
    <scope>NUCLEOTIDE SEQUENCE [LARGE SCALE GENOMIC DNA]</scope>
</reference>
<dbReference type="AlphaFoldDB" id="A0AAV2E306"/>
<evidence type="ECO:0000313" key="1">
    <source>
        <dbReference type="EMBL" id="CAL1380128.1"/>
    </source>
</evidence>
<gene>
    <name evidence="1" type="ORF">LTRI10_LOCUS21596</name>
</gene>
<protein>
    <submittedName>
        <fullName evidence="1">Uncharacterized protein</fullName>
    </submittedName>
</protein>
<dbReference type="EMBL" id="OZ034817">
    <property type="protein sequence ID" value="CAL1380128.1"/>
    <property type="molecule type" value="Genomic_DNA"/>
</dbReference>
<accession>A0AAV2E306</accession>
<keyword evidence="2" id="KW-1185">Reference proteome</keyword>
<sequence>MAKLVRSLKTGFLNVVGALKCGGRPATVEAPISPAPASAAGKLDGGGDEVVYVQEEANKVHFVGGAKEDLYVGEAEYESVQVLRIVQNRNVAVPRGSRPGTG</sequence>
<proteinExistence type="predicted"/>
<name>A0AAV2E306_9ROSI</name>
<evidence type="ECO:0000313" key="2">
    <source>
        <dbReference type="Proteomes" id="UP001497516"/>
    </source>
</evidence>
<organism evidence="1 2">
    <name type="scientific">Linum trigynum</name>
    <dbReference type="NCBI Taxonomy" id="586398"/>
    <lineage>
        <taxon>Eukaryota</taxon>
        <taxon>Viridiplantae</taxon>
        <taxon>Streptophyta</taxon>
        <taxon>Embryophyta</taxon>
        <taxon>Tracheophyta</taxon>
        <taxon>Spermatophyta</taxon>
        <taxon>Magnoliopsida</taxon>
        <taxon>eudicotyledons</taxon>
        <taxon>Gunneridae</taxon>
        <taxon>Pentapetalae</taxon>
        <taxon>rosids</taxon>
        <taxon>fabids</taxon>
        <taxon>Malpighiales</taxon>
        <taxon>Linaceae</taxon>
        <taxon>Linum</taxon>
    </lineage>
</organism>
<dbReference type="Proteomes" id="UP001497516">
    <property type="component" value="Chromosome 4"/>
</dbReference>